<keyword evidence="2" id="KW-1185">Reference proteome</keyword>
<gene>
    <name evidence="1" type="ORF">J2X21_000854</name>
</gene>
<name>A0ABU2A3H6_9BURK</name>
<sequence length="62" mass="7054">MTKDNDAVNKFLERLQMPSAEATTEEATVPQQRIVINRPVRCTFVIGSAQAEARKPRARRQQ</sequence>
<dbReference type="RefSeq" id="WP_310325267.1">
    <property type="nucleotide sequence ID" value="NZ_JAVDXV010000001.1"/>
</dbReference>
<accession>A0ABU2A3H6</accession>
<dbReference type="Proteomes" id="UP001180825">
    <property type="component" value="Unassembled WGS sequence"/>
</dbReference>
<proteinExistence type="predicted"/>
<dbReference type="EMBL" id="JAVDXV010000001">
    <property type="protein sequence ID" value="MDR7331742.1"/>
    <property type="molecule type" value="Genomic_DNA"/>
</dbReference>
<organism evidence="1 2">
    <name type="scientific">Roseateles asaccharophilus</name>
    <dbReference type="NCBI Taxonomy" id="582607"/>
    <lineage>
        <taxon>Bacteria</taxon>
        <taxon>Pseudomonadati</taxon>
        <taxon>Pseudomonadota</taxon>
        <taxon>Betaproteobacteria</taxon>
        <taxon>Burkholderiales</taxon>
        <taxon>Sphaerotilaceae</taxon>
        <taxon>Roseateles</taxon>
    </lineage>
</organism>
<evidence type="ECO:0000313" key="1">
    <source>
        <dbReference type="EMBL" id="MDR7331742.1"/>
    </source>
</evidence>
<comment type="caution">
    <text evidence="1">The sequence shown here is derived from an EMBL/GenBank/DDBJ whole genome shotgun (WGS) entry which is preliminary data.</text>
</comment>
<evidence type="ECO:0000313" key="2">
    <source>
        <dbReference type="Proteomes" id="UP001180825"/>
    </source>
</evidence>
<protein>
    <submittedName>
        <fullName evidence="1">Uncharacterized protein</fullName>
    </submittedName>
</protein>
<reference evidence="1 2" key="1">
    <citation type="submission" date="2023-07" db="EMBL/GenBank/DDBJ databases">
        <title>Sorghum-associated microbial communities from plants grown in Nebraska, USA.</title>
        <authorList>
            <person name="Schachtman D."/>
        </authorList>
    </citation>
    <scope>NUCLEOTIDE SEQUENCE [LARGE SCALE GENOMIC DNA]</scope>
    <source>
        <strain evidence="1 2">BE316</strain>
    </source>
</reference>